<evidence type="ECO:0000256" key="3">
    <source>
        <dbReference type="ARBA" id="ARBA00022833"/>
    </source>
</evidence>
<feature type="domain" description="FLYWCH-type" evidence="4">
    <location>
        <begin position="17"/>
        <end position="77"/>
    </location>
</feature>
<reference evidence="5 6" key="1">
    <citation type="journal article" date="2015" name="Genome Biol. Evol.">
        <title>The genome of winter moth (Operophtera brumata) provides a genomic perspective on sexual dimorphism and phenology.</title>
        <authorList>
            <person name="Derks M.F."/>
            <person name="Smit S."/>
            <person name="Salis L."/>
            <person name="Schijlen E."/>
            <person name="Bossers A."/>
            <person name="Mateman C."/>
            <person name="Pijl A.S."/>
            <person name="de Ridder D."/>
            <person name="Groenen M.A."/>
            <person name="Visser M.E."/>
            <person name="Megens H.J."/>
        </authorList>
    </citation>
    <scope>NUCLEOTIDE SEQUENCE [LARGE SCALE GENOMIC DNA]</scope>
    <source>
        <strain evidence="5">WM2013NL</strain>
        <tissue evidence="5">Head and thorax</tissue>
    </source>
</reference>
<evidence type="ECO:0000313" key="6">
    <source>
        <dbReference type="Proteomes" id="UP000037510"/>
    </source>
</evidence>
<keyword evidence="3" id="KW-0862">Zinc</keyword>
<dbReference type="Gene3D" id="2.20.25.240">
    <property type="match status" value="1"/>
</dbReference>
<evidence type="ECO:0000256" key="2">
    <source>
        <dbReference type="ARBA" id="ARBA00022771"/>
    </source>
</evidence>
<evidence type="ECO:0000256" key="1">
    <source>
        <dbReference type="ARBA" id="ARBA00022723"/>
    </source>
</evidence>
<name>A0A0L7KVP4_OPEBR</name>
<evidence type="ECO:0000259" key="4">
    <source>
        <dbReference type="Pfam" id="PF04500"/>
    </source>
</evidence>
<accession>A0A0L7KVP4</accession>
<organism evidence="5 6">
    <name type="scientific">Operophtera brumata</name>
    <name type="common">Winter moth</name>
    <name type="synonym">Phalaena brumata</name>
    <dbReference type="NCBI Taxonomy" id="104452"/>
    <lineage>
        <taxon>Eukaryota</taxon>
        <taxon>Metazoa</taxon>
        <taxon>Ecdysozoa</taxon>
        <taxon>Arthropoda</taxon>
        <taxon>Hexapoda</taxon>
        <taxon>Insecta</taxon>
        <taxon>Pterygota</taxon>
        <taxon>Neoptera</taxon>
        <taxon>Endopterygota</taxon>
        <taxon>Lepidoptera</taxon>
        <taxon>Glossata</taxon>
        <taxon>Ditrysia</taxon>
        <taxon>Geometroidea</taxon>
        <taxon>Geometridae</taxon>
        <taxon>Larentiinae</taxon>
        <taxon>Operophtera</taxon>
    </lineage>
</organism>
<comment type="caution">
    <text evidence="5">The sequence shown here is derived from an EMBL/GenBank/DDBJ whole genome shotgun (WGS) entry which is preliminary data.</text>
</comment>
<dbReference type="STRING" id="104452.A0A0L7KVP4"/>
<keyword evidence="1" id="KW-0479">Metal-binding</keyword>
<dbReference type="Pfam" id="PF04500">
    <property type="entry name" value="FLYWCH"/>
    <property type="match status" value="1"/>
</dbReference>
<dbReference type="InterPro" id="IPR007588">
    <property type="entry name" value="Znf_FLYWCH"/>
</dbReference>
<dbReference type="GO" id="GO:0008270">
    <property type="term" value="F:zinc ion binding"/>
    <property type="evidence" value="ECO:0007669"/>
    <property type="project" value="UniProtKB-KW"/>
</dbReference>
<protein>
    <submittedName>
        <fullName evidence="5">Modifier of mdg4</fullName>
    </submittedName>
</protein>
<dbReference type="AlphaFoldDB" id="A0A0L7KVP4"/>
<proteinExistence type="predicted"/>
<keyword evidence="2" id="KW-0863">Zinc-finger</keyword>
<gene>
    <name evidence="5" type="ORF">OBRU01_16614</name>
</gene>
<dbReference type="Proteomes" id="UP000037510">
    <property type="component" value="Unassembled WGS sequence"/>
</dbReference>
<evidence type="ECO:0000313" key="5">
    <source>
        <dbReference type="EMBL" id="KOB67180.1"/>
    </source>
</evidence>
<dbReference type="EMBL" id="JTDY01005266">
    <property type="protein sequence ID" value="KOB67180.1"/>
    <property type="molecule type" value="Genomic_DNA"/>
</dbReference>
<sequence length="77" mass="8809">MGNPLIVASGYKFQITFTTSRRGYPIIVVSGYRFRKVTSNAFKVYWKCSANLNHGCRAVIHTLQDKTIIKCHNVHNH</sequence>
<keyword evidence="6" id="KW-1185">Reference proteome</keyword>